<evidence type="ECO:0000259" key="11">
    <source>
        <dbReference type="PROSITE" id="PS50110"/>
    </source>
</evidence>
<reference evidence="13" key="1">
    <citation type="journal article" date="2019" name="Int. J. Syst. Evol. Microbiol.">
        <title>The Global Catalogue of Microorganisms (GCM) 10K type strain sequencing project: providing services to taxonomists for standard genome sequencing and annotation.</title>
        <authorList>
            <consortium name="The Broad Institute Genomics Platform"/>
            <consortium name="The Broad Institute Genome Sequencing Center for Infectious Disease"/>
            <person name="Wu L."/>
            <person name="Ma J."/>
        </authorList>
    </citation>
    <scope>NUCLEOTIDE SEQUENCE [LARGE SCALE GENOMIC DNA]</scope>
    <source>
        <strain evidence="13">JCM 18127</strain>
    </source>
</reference>
<evidence type="ECO:0000313" key="12">
    <source>
        <dbReference type="EMBL" id="GAA4668646.1"/>
    </source>
</evidence>
<keyword evidence="2 9" id="KW-0963">Cytoplasm</keyword>
<keyword evidence="3 10" id="KW-0597">Phosphoprotein</keyword>
<dbReference type="SMART" id="SM00448">
    <property type="entry name" value="REC"/>
    <property type="match status" value="1"/>
</dbReference>
<dbReference type="SUPFAM" id="SSF52172">
    <property type="entry name" value="CheY-like"/>
    <property type="match status" value="1"/>
</dbReference>
<dbReference type="PIRSF" id="PIRSF006171">
    <property type="entry name" value="RR_citrat_malat"/>
    <property type="match status" value="1"/>
</dbReference>
<keyword evidence="4 9" id="KW-0902">Two-component regulatory system</keyword>
<comment type="caution">
    <text evidence="12">The sequence shown here is derived from an EMBL/GenBank/DDBJ whole genome shotgun (WGS) entry which is preliminary data.</text>
</comment>
<protein>
    <recommendedName>
        <fullName evidence="9">Transcriptional regulatory protein</fullName>
    </recommendedName>
</protein>
<dbReference type="InterPro" id="IPR011006">
    <property type="entry name" value="CheY-like_superfamily"/>
</dbReference>
<evidence type="ECO:0000256" key="7">
    <source>
        <dbReference type="ARBA" id="ARBA00023159"/>
    </source>
</evidence>
<evidence type="ECO:0000256" key="1">
    <source>
        <dbReference type="ARBA" id="ARBA00004496"/>
    </source>
</evidence>
<accession>A0ABP8VR31</accession>
<evidence type="ECO:0000256" key="4">
    <source>
        <dbReference type="ARBA" id="ARBA00023012"/>
    </source>
</evidence>
<feature type="modified residue" description="4-aspartylphosphate" evidence="10">
    <location>
        <position position="51"/>
    </location>
</feature>
<dbReference type="PANTHER" id="PTHR45526:SF1">
    <property type="entry name" value="TRANSCRIPTIONAL REGULATORY PROTEIN DCUR-RELATED"/>
    <property type="match status" value="1"/>
</dbReference>
<evidence type="ECO:0000256" key="8">
    <source>
        <dbReference type="ARBA" id="ARBA00023163"/>
    </source>
</evidence>
<dbReference type="PANTHER" id="PTHR45526">
    <property type="entry name" value="TRANSCRIPTIONAL REGULATORY PROTEIN DPIA"/>
    <property type="match status" value="1"/>
</dbReference>
<keyword evidence="8 9" id="KW-0804">Transcription</keyword>
<dbReference type="InterPro" id="IPR051271">
    <property type="entry name" value="2C-system_Tx_regulators"/>
</dbReference>
<evidence type="ECO:0000256" key="5">
    <source>
        <dbReference type="ARBA" id="ARBA00023015"/>
    </source>
</evidence>
<evidence type="ECO:0000256" key="2">
    <source>
        <dbReference type="ARBA" id="ARBA00022490"/>
    </source>
</evidence>
<evidence type="ECO:0000256" key="9">
    <source>
        <dbReference type="PIRNR" id="PIRNR006171"/>
    </source>
</evidence>
<dbReference type="Gene3D" id="3.40.50.2300">
    <property type="match status" value="1"/>
</dbReference>
<comment type="subcellular location">
    <subcellularLocation>
        <location evidence="1 9">Cytoplasm</location>
    </subcellularLocation>
</comment>
<evidence type="ECO:0000256" key="6">
    <source>
        <dbReference type="ARBA" id="ARBA00023125"/>
    </source>
</evidence>
<evidence type="ECO:0000256" key="10">
    <source>
        <dbReference type="PROSITE-ProRule" id="PRU00169"/>
    </source>
</evidence>
<dbReference type="EMBL" id="BAABIM010000001">
    <property type="protein sequence ID" value="GAA4668646.1"/>
    <property type="molecule type" value="Genomic_DNA"/>
</dbReference>
<keyword evidence="13" id="KW-1185">Reference proteome</keyword>
<sequence>MLVVDDDFMVARIHARFVERTEGFEVAGVVHTGAAALEQVAELAPDLLLLDVHLPDLGGLEVLARLRASEGPGAEVAVVMVTAERGADAVRAARHGGALQYLVKPFEYDDLAARLREVARAVGLLDAEEADQHTIDRAFGRTPSSGAPAASVPKGLSPETADLVLAVVTERGEVSASEAGEVVGLARVTARRYLEHYVTLGRLGVRLQYGSAGRPERRYRVR</sequence>
<dbReference type="InterPro" id="IPR001789">
    <property type="entry name" value="Sig_transdc_resp-reg_receiver"/>
</dbReference>
<evidence type="ECO:0000313" key="13">
    <source>
        <dbReference type="Proteomes" id="UP001500621"/>
    </source>
</evidence>
<organism evidence="12 13">
    <name type="scientific">Nocardioides nanhaiensis</name>
    <dbReference type="NCBI Taxonomy" id="1476871"/>
    <lineage>
        <taxon>Bacteria</taxon>
        <taxon>Bacillati</taxon>
        <taxon>Actinomycetota</taxon>
        <taxon>Actinomycetes</taxon>
        <taxon>Propionibacteriales</taxon>
        <taxon>Nocardioidaceae</taxon>
        <taxon>Nocardioides</taxon>
    </lineage>
</organism>
<name>A0ABP8VR31_9ACTN</name>
<dbReference type="Pfam" id="PF00072">
    <property type="entry name" value="Response_reg"/>
    <property type="match status" value="1"/>
</dbReference>
<dbReference type="InterPro" id="IPR024187">
    <property type="entry name" value="Sig_transdc_resp-reg_cit/mal"/>
</dbReference>
<dbReference type="Proteomes" id="UP001500621">
    <property type="component" value="Unassembled WGS sequence"/>
</dbReference>
<keyword evidence="5 9" id="KW-0805">Transcription regulation</keyword>
<evidence type="ECO:0000256" key="3">
    <source>
        <dbReference type="ARBA" id="ARBA00022553"/>
    </source>
</evidence>
<keyword evidence="7 9" id="KW-0010">Activator</keyword>
<proteinExistence type="predicted"/>
<gene>
    <name evidence="12" type="ORF">GCM10023226_00830</name>
</gene>
<dbReference type="PROSITE" id="PS50110">
    <property type="entry name" value="RESPONSE_REGULATORY"/>
    <property type="match status" value="1"/>
</dbReference>
<feature type="domain" description="Response regulatory" evidence="11">
    <location>
        <begin position="1"/>
        <end position="119"/>
    </location>
</feature>
<keyword evidence="6 9" id="KW-0238">DNA-binding</keyword>